<dbReference type="AlphaFoldDB" id="A0A176VWI9"/>
<keyword evidence="6" id="KW-1185">Reference proteome</keyword>
<dbReference type="InterPro" id="IPR002213">
    <property type="entry name" value="UDP_glucos_trans"/>
</dbReference>
<keyword evidence="3" id="KW-0812">Transmembrane</keyword>
<evidence type="ECO:0000313" key="6">
    <source>
        <dbReference type="Proteomes" id="UP000077202"/>
    </source>
</evidence>
<dbReference type="Pfam" id="PF00201">
    <property type="entry name" value="UDPGT"/>
    <property type="match status" value="1"/>
</dbReference>
<dbReference type="CDD" id="cd03784">
    <property type="entry name" value="GT1_Gtf-like"/>
    <property type="match status" value="1"/>
</dbReference>
<gene>
    <name evidence="5" type="ORF">AXG93_590s1080</name>
</gene>
<organism evidence="5 6">
    <name type="scientific">Marchantia polymorpha subsp. ruderalis</name>
    <dbReference type="NCBI Taxonomy" id="1480154"/>
    <lineage>
        <taxon>Eukaryota</taxon>
        <taxon>Viridiplantae</taxon>
        <taxon>Streptophyta</taxon>
        <taxon>Embryophyta</taxon>
        <taxon>Marchantiophyta</taxon>
        <taxon>Marchantiopsida</taxon>
        <taxon>Marchantiidae</taxon>
        <taxon>Marchantiales</taxon>
        <taxon>Marchantiaceae</taxon>
        <taxon>Marchantia</taxon>
    </lineage>
</organism>
<dbReference type="SUPFAM" id="SSF53756">
    <property type="entry name" value="UDP-Glycosyltransferase/glycogen phosphorylase"/>
    <property type="match status" value="1"/>
</dbReference>
<evidence type="ECO:0000259" key="4">
    <source>
        <dbReference type="Pfam" id="PF10181"/>
    </source>
</evidence>
<reference evidence="5" key="1">
    <citation type="submission" date="2016-03" db="EMBL/GenBank/DDBJ databases">
        <title>Mechanisms controlling the formation of the plant cell surface in tip-growing cells are functionally conserved among land plants.</title>
        <authorList>
            <person name="Honkanen S."/>
            <person name="Jones V.A."/>
            <person name="Morieri G."/>
            <person name="Champion C."/>
            <person name="Hetherington A.J."/>
            <person name="Kelly S."/>
            <person name="Saint-Marcoux D."/>
            <person name="Proust H."/>
            <person name="Prescott H."/>
            <person name="Dolan L."/>
        </authorList>
    </citation>
    <scope>NUCLEOTIDE SEQUENCE [LARGE SCALE GENOMIC DNA]</scope>
    <source>
        <tissue evidence="5">Whole gametophyte</tissue>
    </source>
</reference>
<accession>A0A176VWI9</accession>
<dbReference type="PROSITE" id="PS00375">
    <property type="entry name" value="UDPGT"/>
    <property type="match status" value="1"/>
</dbReference>
<keyword evidence="3" id="KW-1133">Transmembrane helix</keyword>
<protein>
    <recommendedName>
        <fullName evidence="4">Phosphatidylinositol N-acetylglucosaminyltransferase subunit H conserved domain-containing protein</fullName>
    </recommendedName>
</protein>
<proteinExistence type="inferred from homology"/>
<dbReference type="Pfam" id="PF10181">
    <property type="entry name" value="PIG-H"/>
    <property type="match status" value="1"/>
</dbReference>
<name>A0A176VWI9_MARPO</name>
<feature type="domain" description="Phosphatidylinositol N-acetylglucosaminyltransferase subunit H conserved" evidence="4">
    <location>
        <begin position="167"/>
        <end position="229"/>
    </location>
</feature>
<dbReference type="InterPro" id="IPR035595">
    <property type="entry name" value="UDP_glycos_trans_CS"/>
</dbReference>
<evidence type="ECO:0000256" key="3">
    <source>
        <dbReference type="SAM" id="Phobius"/>
    </source>
</evidence>
<dbReference type="InterPro" id="IPR019328">
    <property type="entry name" value="PIGH-H_dom"/>
</dbReference>
<dbReference type="Proteomes" id="UP000077202">
    <property type="component" value="Unassembled WGS sequence"/>
</dbReference>
<dbReference type="GO" id="GO:0008194">
    <property type="term" value="F:UDP-glycosyltransferase activity"/>
    <property type="evidence" value="ECO:0007669"/>
    <property type="project" value="InterPro"/>
</dbReference>
<dbReference type="FunFam" id="3.40.50.2000:FF:000056">
    <property type="entry name" value="Glycosyltransferase"/>
    <property type="match status" value="1"/>
</dbReference>
<evidence type="ECO:0000256" key="2">
    <source>
        <dbReference type="ARBA" id="ARBA00022679"/>
    </source>
</evidence>
<keyword evidence="3" id="KW-0472">Membrane</keyword>
<dbReference type="PANTHER" id="PTHR48045:SF31">
    <property type="entry name" value="UDP-GLYCOSYLTRANSFERASE 76B1-LIKE"/>
    <property type="match status" value="1"/>
</dbReference>
<dbReference type="EMBL" id="LVLJ01002576">
    <property type="protein sequence ID" value="OAE24515.1"/>
    <property type="molecule type" value="Genomic_DNA"/>
</dbReference>
<dbReference type="Gene3D" id="3.40.50.2000">
    <property type="entry name" value="Glycogen Phosphorylase B"/>
    <property type="match status" value="2"/>
</dbReference>
<evidence type="ECO:0000256" key="1">
    <source>
        <dbReference type="ARBA" id="ARBA00009995"/>
    </source>
</evidence>
<sequence>MVAVASGHTVPMSAIFAGLHFPCPRCDRISLDRSSIDCLLGNANAARLLESYNSSRRGVDRRGGCSWNVVLNERRQVAQVMEQTQSRHGQNLTSVCEWMTDCRYEGIHAFRITVNRSRWGCYDLLLVLVAILCYSVWDSFAGTFPFLVFATSLVFWIKRNRVEQEAVVVMPNLGIQLETVYCSKKVDRRFVSLDRILAPVINEAVTPVTCYFYLALILQDEKDMLLAFENLRPPLKMLSCIWRSIHEALGTETCKILPPRSDSAEECEKKDSGCLDQHLKVWASQSSYSFWHGGGKGRLFCTSTAEGSYLRSTASGIYSLRSMADRVITKPHALILPVPSHSHLVNLLALASKLAKNGITITVAGFKRTISSIKVEYAKEVEAHEFNLLELEHDPGNVDFVNVKPEHVIAGLQLGFVAAVEKFESDRAAGMSIPTCIIADLFLNWTEDAAVRLGIQRYDFLASGVNLARLYNDVPRLIEQGAVKLSENNSILPFDGFLQVQDVANLRFSDLPYSLLALMDMVMTFVQTTSRPLVVNSFYELESRVIDGLALVRKIIPIGPIDTARVDENDESREEPRSELLDWLDTQPEASVIYICLGSMVRLDPPQIMQLALALESSNDCRFLWALKQRDSNPKPLADVLPPDFQTKMKGRGLVTSSWAPQVQILKHPATAGFLSHCGWGSTVESLSSGVPMIGWPHYAEQYLNCRYLVDGLKVAMEVLRGTDDLVDQNEFRKVFALMMGDHGKDLRDKCKLIKVHATAAVAPGGSSEKAFLELVEDIKVLN</sequence>
<evidence type="ECO:0000313" key="5">
    <source>
        <dbReference type="EMBL" id="OAE24515.1"/>
    </source>
</evidence>
<keyword evidence="2" id="KW-0808">Transferase</keyword>
<comment type="caution">
    <text evidence="5">The sequence shown here is derived from an EMBL/GenBank/DDBJ whole genome shotgun (WGS) entry which is preliminary data.</text>
</comment>
<comment type="similarity">
    <text evidence="1">Belongs to the UDP-glycosyltransferase family.</text>
</comment>
<feature type="transmembrane region" description="Helical" evidence="3">
    <location>
        <begin position="124"/>
        <end position="157"/>
    </location>
</feature>
<dbReference type="PANTHER" id="PTHR48045">
    <property type="entry name" value="UDP-GLYCOSYLTRANSFERASE 72B1"/>
    <property type="match status" value="1"/>
</dbReference>